<dbReference type="InterPro" id="IPR011706">
    <property type="entry name" value="Cu-oxidase_C"/>
</dbReference>
<dbReference type="RefSeq" id="WP_082634033.1">
    <property type="nucleotide sequence ID" value="NZ_LN885086.1"/>
</dbReference>
<dbReference type="EMBL" id="LN885086">
    <property type="protein sequence ID" value="CUQ67910.1"/>
    <property type="molecule type" value="Genomic_DNA"/>
</dbReference>
<evidence type="ECO:0000256" key="1">
    <source>
        <dbReference type="SAM" id="SignalP"/>
    </source>
</evidence>
<feature type="domain" description="Plastocyanin-like" evidence="2">
    <location>
        <begin position="337"/>
        <end position="412"/>
    </location>
</feature>
<dbReference type="AlphaFoldDB" id="A0A0S4KZA0"/>
<dbReference type="GO" id="GO:0005507">
    <property type="term" value="F:copper ion binding"/>
    <property type="evidence" value="ECO:0007669"/>
    <property type="project" value="InterPro"/>
</dbReference>
<dbReference type="Gene3D" id="2.60.40.420">
    <property type="entry name" value="Cupredoxins - blue copper proteins"/>
    <property type="match status" value="3"/>
</dbReference>
<dbReference type="Proteomes" id="UP000066284">
    <property type="component" value="Chromosome 1"/>
</dbReference>
<dbReference type="STRING" id="1715989.NITINOP_2938"/>
<reference evidence="5" key="1">
    <citation type="submission" date="2015-09" db="EMBL/GenBank/DDBJ databases">
        <authorList>
            <person name="Daims H."/>
        </authorList>
    </citation>
    <scope>NUCLEOTIDE SEQUENCE [LARGE SCALE GENOMIC DNA]</scope>
</reference>
<accession>A0A0S4KZA0</accession>
<sequence length="720" mass="77535">MRCLREKIIRSWSPAHYLLVALTLVSYTPATAQPAPLPGSEIPQFVDPLPLLAVAGGTIETITTASATLSMCEFKANVMPSTFVPASSAPAYSGTYVWGYRNGSTCPGSGTPFPTYIGPVFVATRGTPTEIQYINSLPNTAASQLSAWKTSTDQTLDWADPLNGEANRCADAVTENQPPVGVCASNYAGPVPTVPHLHGGEVPPVLDGNPNAWFTSDGAYRGHSYYSKAGAVANGAMYRYPNKQEAAPLWFHDHALGVTRLNVYAGLAGGYLIVDPTLTLPAGLHPIGLQQGTAGSVDYIIPLVIQDRTFDTTGQLYFPNMGPNPEHPFWMMEFFGDTIVVNGKVWPYLNVEARRYRFLLINGSNARTYELSLHGQHLWQIATDGGYLDAPVRLHKLTVMPGERADIIIDFSGLEGRTLILKNHGRAPFPDGAPPDGATVGRILQFRVGPSTLAGADASYNPAHGGALRPPMRRLVNPATGTLAVVPSKTRQLTLNNMMGAGGMEMVELLLNNTKMSGKRADGTIRTDFTAVTVGGITEYVSELPAEGETEVWEIVNLTADAHPIHTHLTQVQLINRQKIHLNRYNKAYEGSFPGGTSMFGDGPPLTYAPSVASGLKYGGNPNIQPYLHGPVHPPEANEAGWKDTVIVYPGHVTRIAVRFAPTDTAAGLAGNYAFDPDAGTHGFVWHCHILDHEDNDMMRPIKVSAARGAARTYVMGVDY</sequence>
<dbReference type="PANTHER" id="PTHR48267:SF1">
    <property type="entry name" value="BILIRUBIN OXIDASE"/>
    <property type="match status" value="1"/>
</dbReference>
<dbReference type="SUPFAM" id="SSF49503">
    <property type="entry name" value="Cupredoxins"/>
    <property type="match status" value="3"/>
</dbReference>
<feature type="signal peptide" evidence="1">
    <location>
        <begin position="1"/>
        <end position="32"/>
    </location>
</feature>
<dbReference type="CDD" id="cd13844">
    <property type="entry name" value="CuRO_1_BOD_CotA_like"/>
    <property type="match status" value="1"/>
</dbReference>
<dbReference type="GO" id="GO:0016491">
    <property type="term" value="F:oxidoreductase activity"/>
    <property type="evidence" value="ECO:0007669"/>
    <property type="project" value="InterPro"/>
</dbReference>
<organism evidence="4 5">
    <name type="scientific">Candidatus Nitrospira inopinata</name>
    <dbReference type="NCBI Taxonomy" id="1715989"/>
    <lineage>
        <taxon>Bacteria</taxon>
        <taxon>Pseudomonadati</taxon>
        <taxon>Nitrospirota</taxon>
        <taxon>Nitrospiria</taxon>
        <taxon>Nitrospirales</taxon>
        <taxon>Nitrospiraceae</taxon>
        <taxon>Nitrospira</taxon>
    </lineage>
</organism>
<feature type="chain" id="PRO_5006623635" evidence="1">
    <location>
        <begin position="33"/>
        <end position="720"/>
    </location>
</feature>
<feature type="domain" description="Plastocyanin-like" evidence="3">
    <location>
        <begin position="547"/>
        <end position="705"/>
    </location>
</feature>
<protein>
    <submittedName>
        <fullName evidence="4">Multicopper oxidase</fullName>
    </submittedName>
</protein>
<keyword evidence="1" id="KW-0732">Signal</keyword>
<dbReference type="Pfam" id="PF07731">
    <property type="entry name" value="Cu-oxidase_2"/>
    <property type="match status" value="1"/>
</dbReference>
<name>A0A0S4KZA0_9BACT</name>
<evidence type="ECO:0000313" key="5">
    <source>
        <dbReference type="Proteomes" id="UP000066284"/>
    </source>
</evidence>
<dbReference type="CDD" id="cd13868">
    <property type="entry name" value="CuRO_2_CotA_like"/>
    <property type="match status" value="1"/>
</dbReference>
<proteinExistence type="predicted"/>
<keyword evidence="5" id="KW-1185">Reference proteome</keyword>
<evidence type="ECO:0000259" key="3">
    <source>
        <dbReference type="Pfam" id="PF07731"/>
    </source>
</evidence>
<dbReference type="InterPro" id="IPR045087">
    <property type="entry name" value="Cu-oxidase_fam"/>
</dbReference>
<evidence type="ECO:0000259" key="2">
    <source>
        <dbReference type="Pfam" id="PF00394"/>
    </source>
</evidence>
<dbReference type="KEGG" id="nio:NITINOP_2938"/>
<dbReference type="OrthoDB" id="9757546at2"/>
<gene>
    <name evidence="4" type="ORF">NITINOP_2938</name>
</gene>
<evidence type="ECO:0000313" key="4">
    <source>
        <dbReference type="EMBL" id="CUQ67910.1"/>
    </source>
</evidence>
<dbReference type="InterPro" id="IPR008972">
    <property type="entry name" value="Cupredoxin"/>
</dbReference>
<dbReference type="InterPro" id="IPR001117">
    <property type="entry name" value="Cu-oxidase_2nd"/>
</dbReference>
<dbReference type="Pfam" id="PF00394">
    <property type="entry name" value="Cu-oxidase"/>
    <property type="match status" value="1"/>
</dbReference>
<dbReference type="PANTHER" id="PTHR48267">
    <property type="entry name" value="CUPREDOXIN SUPERFAMILY PROTEIN"/>
    <property type="match status" value="1"/>
</dbReference>